<dbReference type="PROSITE" id="PS50009">
    <property type="entry name" value="RASGEF_CAT"/>
    <property type="match status" value="1"/>
</dbReference>
<organism evidence="9 10">
    <name type="scientific">Cristinia sonorae</name>
    <dbReference type="NCBI Taxonomy" id="1940300"/>
    <lineage>
        <taxon>Eukaryota</taxon>
        <taxon>Fungi</taxon>
        <taxon>Dikarya</taxon>
        <taxon>Basidiomycota</taxon>
        <taxon>Agaricomycotina</taxon>
        <taxon>Agaricomycetes</taxon>
        <taxon>Agaricomycetidae</taxon>
        <taxon>Agaricales</taxon>
        <taxon>Pleurotineae</taxon>
        <taxon>Stephanosporaceae</taxon>
        <taxon>Cristinia</taxon>
    </lineage>
</organism>
<dbReference type="CDD" id="cd11883">
    <property type="entry name" value="SH3_Sdc25"/>
    <property type="match status" value="1"/>
</dbReference>
<keyword evidence="2 3" id="KW-0344">Guanine-nucleotide releasing factor</keyword>
<dbReference type="Gene3D" id="1.20.870.10">
    <property type="entry name" value="Son of sevenless (SoS) protein Chain: S domain 1"/>
    <property type="match status" value="1"/>
</dbReference>
<evidence type="ECO:0000313" key="9">
    <source>
        <dbReference type="EMBL" id="KAH8104711.1"/>
    </source>
</evidence>
<dbReference type="GO" id="GO:0005085">
    <property type="term" value="F:guanyl-nucleotide exchange factor activity"/>
    <property type="evidence" value="ECO:0007669"/>
    <property type="project" value="UniProtKB-KW"/>
</dbReference>
<dbReference type="Pfam" id="PF07653">
    <property type="entry name" value="SH3_2"/>
    <property type="match status" value="1"/>
</dbReference>
<feature type="region of interest" description="Disordered" evidence="5">
    <location>
        <begin position="178"/>
        <end position="225"/>
    </location>
</feature>
<dbReference type="InterPro" id="IPR000651">
    <property type="entry name" value="Ras-like_Gua-exchang_fac_N"/>
</dbReference>
<dbReference type="SUPFAM" id="SSF48366">
    <property type="entry name" value="Ras GEF"/>
    <property type="match status" value="1"/>
</dbReference>
<dbReference type="EMBL" id="JAEVFJ010000005">
    <property type="protein sequence ID" value="KAH8104711.1"/>
    <property type="molecule type" value="Genomic_DNA"/>
</dbReference>
<dbReference type="PANTHER" id="PTHR23113">
    <property type="entry name" value="GUANINE NUCLEOTIDE EXCHANGE FACTOR"/>
    <property type="match status" value="1"/>
</dbReference>
<dbReference type="Gene3D" id="1.10.840.10">
    <property type="entry name" value="Ras guanine-nucleotide exchange factors catalytic domain"/>
    <property type="match status" value="1"/>
</dbReference>
<dbReference type="InterPro" id="IPR036964">
    <property type="entry name" value="RASGEF_cat_dom_sf"/>
</dbReference>
<feature type="domain" description="Ras-GEF" evidence="7">
    <location>
        <begin position="1041"/>
        <end position="1279"/>
    </location>
</feature>
<evidence type="ECO:0000259" key="7">
    <source>
        <dbReference type="PROSITE" id="PS50009"/>
    </source>
</evidence>
<feature type="domain" description="SH3" evidence="6">
    <location>
        <begin position="106"/>
        <end position="167"/>
    </location>
</feature>
<dbReference type="SUPFAM" id="SSF50044">
    <property type="entry name" value="SH3-domain"/>
    <property type="match status" value="1"/>
</dbReference>
<dbReference type="OrthoDB" id="28357at2759"/>
<dbReference type="InterPro" id="IPR008937">
    <property type="entry name" value="Ras-like_GEF"/>
</dbReference>
<feature type="compositionally biased region" description="Polar residues" evidence="5">
    <location>
        <begin position="358"/>
        <end position="370"/>
    </location>
</feature>
<sequence>MPPTRLRIDTSVSGMAGPSSAGVYGSSSLSASSPLRSAKSVGRLRSASSASASSSSSIPSRALHKMSSSATLQASDPTSDTIKIGASASHQWDRADSSAGSSPIEVPSEYVLAMHDFAPQQNNTTCLTFHAGQVIHVLNRDGSGWWDGELDGRRGWFPSNYVTSDVGLLTDEELPQITRPRQGNGHMHSVSHSSTTSWTSSKSKSRSRSNSFTRSDHQPMPSDSAATDYSYCPPLMLQLLQGISILQNAVRANRVTHFQPSAACILSAVRTILSDLGCRARNAPVLQQYPILTRERKRILSDLASLVSQARKASEPDLDADSREVEVEKMVRLGGQLFAHVRGFLAVAVQCGVNVQPSRQQSGSEYGSTDTEGRWDSHEGTLVRSEDSIPAADDYGPYWESVGDTRTTNAITHRHRRREREATATPMRSKSLVDLRNRKRVDENDVPAMPDRSKAMDISKQSWSAVTPVKRFGTTTGHRVAQSSISSISSSSSFSSGESIATPPTPVFPTGSSTTAEVMDALRHTHDHYLSTIAAFIGHAHSHSRTSHASSTGHMYDLVREVVEMVCKLLTIVEAVLRHPGIPLAKAEDLRSAKANLYNVTSTLADAVRMLTSAPTSDISEEDEKASLLRSATNALKAGSDCVNAVKKCLQRSTGERPFIIELPRAGEVDPSSYTPSKFSHYGPAKAVRIRDSTSMQALRNLYRGHGLEMDEEDLTIQAQASSFEDTTVRIPPRKSLERTIEERNASPITTPISAVPTSPDEEQDQDTPLMASSEDLASHRPSSPVSSFAPTDDGTTWEGSLRHHGRSLEEKLLNGELPAVPEMSVAGFERPDLSSYILSHDHAPDDVAYNGEGQLVGASLEALVERMTPHDSLVEPPFAAVFFLTFRQFTSPEELIDTLIARYNIMPPDGVPKEDQYLWQQRKGLPVRLRVSNFIKSWLESYWRPSVDNVILPTLHKFTSEALSVMFPVPSQRILELVRGWQAASEAGLTPKVDRVRDAGIPLNPPTVPPSEIPRPIMTKTLLSALRGKSFASISVTDFDPLELARQMTVMECTLYCAILPEEVLETGKPGPSNLGNVRAVTTLSTVITGWVAESILNEPDTKKRTNLVKFFIKLADRCTSLQNFSTSRSILAALDSSTISRLYQTWSGLPQKNRLQLEAIRKLADHARNYHEYRSRLRNTAPPAVPFLGLYLTDVTFCREGNPSHRASPKNPEKKLLNFNKYHKLARIVQDMQRFQVPYNLKEIPEVQEYLKDAFEQSKHRGDLQDLYRRSLLVEPKRPADTPPTTDMRQLFPWGRSTSQQPTPTSA</sequence>
<proteinExistence type="predicted"/>
<evidence type="ECO:0000313" key="10">
    <source>
        <dbReference type="Proteomes" id="UP000813824"/>
    </source>
</evidence>
<gene>
    <name evidence="9" type="ORF">BXZ70DRAFT_611005</name>
</gene>
<dbReference type="InterPro" id="IPR019804">
    <property type="entry name" value="Ras_G-nucl-exch_fac_CS"/>
</dbReference>
<feature type="region of interest" description="Disordered" evidence="5">
    <location>
        <begin position="487"/>
        <end position="513"/>
    </location>
</feature>
<dbReference type="Pfam" id="PF00618">
    <property type="entry name" value="RasGEF_N"/>
    <property type="match status" value="1"/>
</dbReference>
<dbReference type="SMART" id="SM00147">
    <property type="entry name" value="RasGEF"/>
    <property type="match status" value="1"/>
</dbReference>
<dbReference type="GO" id="GO:0007265">
    <property type="term" value="P:Ras protein signal transduction"/>
    <property type="evidence" value="ECO:0007669"/>
    <property type="project" value="TreeGrafter"/>
</dbReference>
<dbReference type="InterPro" id="IPR001895">
    <property type="entry name" value="RASGEF_cat_dom"/>
</dbReference>
<keyword evidence="10" id="KW-1185">Reference proteome</keyword>
<evidence type="ECO:0000256" key="5">
    <source>
        <dbReference type="SAM" id="MobiDB-lite"/>
    </source>
</evidence>
<feature type="region of interest" description="Disordered" evidence="5">
    <location>
        <begin position="720"/>
        <end position="801"/>
    </location>
</feature>
<feature type="region of interest" description="Disordered" evidence="5">
    <location>
        <begin position="358"/>
        <end position="379"/>
    </location>
</feature>
<dbReference type="CDD" id="cd06224">
    <property type="entry name" value="REM"/>
    <property type="match status" value="1"/>
</dbReference>
<dbReference type="Gene3D" id="2.30.30.40">
    <property type="entry name" value="SH3 Domains"/>
    <property type="match status" value="1"/>
</dbReference>
<dbReference type="Proteomes" id="UP000813824">
    <property type="component" value="Unassembled WGS sequence"/>
</dbReference>
<feature type="compositionally biased region" description="Basic and acidic residues" evidence="5">
    <location>
        <begin position="735"/>
        <end position="745"/>
    </location>
</feature>
<feature type="region of interest" description="Disordered" evidence="5">
    <location>
        <begin position="1276"/>
        <end position="1309"/>
    </location>
</feature>
<evidence type="ECO:0000256" key="3">
    <source>
        <dbReference type="PROSITE-ProRule" id="PRU00168"/>
    </source>
</evidence>
<feature type="region of interest" description="Disordered" evidence="5">
    <location>
        <begin position="411"/>
        <end position="430"/>
    </location>
</feature>
<keyword evidence="1 4" id="KW-0728">SH3 domain</keyword>
<feature type="compositionally biased region" description="Polar residues" evidence="5">
    <location>
        <begin position="747"/>
        <end position="757"/>
    </location>
</feature>
<dbReference type="PANTHER" id="PTHR23113:SF354">
    <property type="entry name" value="BUD SITE SELECTION PROTEIN 5"/>
    <property type="match status" value="1"/>
</dbReference>
<dbReference type="InterPro" id="IPR023578">
    <property type="entry name" value="Ras_GEF_dom_sf"/>
</dbReference>
<dbReference type="InterPro" id="IPR036028">
    <property type="entry name" value="SH3-like_dom_sf"/>
</dbReference>
<dbReference type="PROSITE" id="PS50002">
    <property type="entry name" value="SH3"/>
    <property type="match status" value="1"/>
</dbReference>
<dbReference type="GO" id="GO:0005886">
    <property type="term" value="C:plasma membrane"/>
    <property type="evidence" value="ECO:0007669"/>
    <property type="project" value="TreeGrafter"/>
</dbReference>
<dbReference type="SMART" id="SM00326">
    <property type="entry name" value="SH3"/>
    <property type="match status" value="1"/>
</dbReference>
<feature type="compositionally biased region" description="Low complexity" evidence="5">
    <location>
        <begin position="487"/>
        <end position="500"/>
    </location>
</feature>
<evidence type="ECO:0000256" key="2">
    <source>
        <dbReference type="ARBA" id="ARBA00022658"/>
    </source>
</evidence>
<dbReference type="Pfam" id="PF25006">
    <property type="entry name" value="DUF7783"/>
    <property type="match status" value="1"/>
</dbReference>
<name>A0A8K0UWR0_9AGAR</name>
<feature type="compositionally biased region" description="Low complexity" evidence="5">
    <location>
        <begin position="190"/>
        <end position="213"/>
    </location>
</feature>
<dbReference type="InterPro" id="IPR001452">
    <property type="entry name" value="SH3_domain"/>
</dbReference>
<evidence type="ECO:0000259" key="8">
    <source>
        <dbReference type="PROSITE" id="PS50212"/>
    </source>
</evidence>
<feature type="domain" description="N-terminal Ras-GEF" evidence="8">
    <location>
        <begin position="852"/>
        <end position="983"/>
    </location>
</feature>
<dbReference type="Pfam" id="PF00617">
    <property type="entry name" value="RasGEF"/>
    <property type="match status" value="1"/>
</dbReference>
<dbReference type="SMART" id="SM00229">
    <property type="entry name" value="RasGEFN"/>
    <property type="match status" value="1"/>
</dbReference>
<reference evidence="9" key="1">
    <citation type="journal article" date="2021" name="New Phytol.">
        <title>Evolutionary innovations through gain and loss of genes in the ectomycorrhizal Boletales.</title>
        <authorList>
            <person name="Wu G."/>
            <person name="Miyauchi S."/>
            <person name="Morin E."/>
            <person name="Kuo A."/>
            <person name="Drula E."/>
            <person name="Varga T."/>
            <person name="Kohler A."/>
            <person name="Feng B."/>
            <person name="Cao Y."/>
            <person name="Lipzen A."/>
            <person name="Daum C."/>
            <person name="Hundley H."/>
            <person name="Pangilinan J."/>
            <person name="Johnson J."/>
            <person name="Barry K."/>
            <person name="LaButti K."/>
            <person name="Ng V."/>
            <person name="Ahrendt S."/>
            <person name="Min B."/>
            <person name="Choi I.G."/>
            <person name="Park H."/>
            <person name="Plett J.M."/>
            <person name="Magnuson J."/>
            <person name="Spatafora J.W."/>
            <person name="Nagy L.G."/>
            <person name="Henrissat B."/>
            <person name="Grigoriev I.V."/>
            <person name="Yang Z.L."/>
            <person name="Xu J."/>
            <person name="Martin F.M."/>
        </authorList>
    </citation>
    <scope>NUCLEOTIDE SEQUENCE</scope>
    <source>
        <strain evidence="9">KKN 215</strain>
    </source>
</reference>
<dbReference type="CDD" id="cd00155">
    <property type="entry name" value="RasGEF"/>
    <property type="match status" value="1"/>
</dbReference>
<comment type="caution">
    <text evidence="9">The sequence shown here is derived from an EMBL/GenBank/DDBJ whole genome shotgun (WGS) entry which is preliminary data.</text>
</comment>
<feature type="compositionally biased region" description="Polar residues" evidence="5">
    <location>
        <begin position="781"/>
        <end position="799"/>
    </location>
</feature>
<evidence type="ECO:0000259" key="6">
    <source>
        <dbReference type="PROSITE" id="PS50002"/>
    </source>
</evidence>
<evidence type="ECO:0000256" key="4">
    <source>
        <dbReference type="PROSITE-ProRule" id="PRU00192"/>
    </source>
</evidence>
<feature type="region of interest" description="Disordered" evidence="5">
    <location>
        <begin position="1"/>
        <end position="81"/>
    </location>
</feature>
<accession>A0A8K0UWR0</accession>
<feature type="compositionally biased region" description="Polar residues" evidence="5">
    <location>
        <begin position="1298"/>
        <end position="1309"/>
    </location>
</feature>
<dbReference type="PROSITE" id="PS50212">
    <property type="entry name" value="RASGEF_NTER"/>
    <property type="match status" value="1"/>
</dbReference>
<evidence type="ECO:0000256" key="1">
    <source>
        <dbReference type="ARBA" id="ARBA00022443"/>
    </source>
</evidence>
<feature type="compositionally biased region" description="Low complexity" evidence="5">
    <location>
        <begin position="16"/>
        <end position="57"/>
    </location>
</feature>
<feature type="compositionally biased region" description="Polar residues" evidence="5">
    <location>
        <begin position="66"/>
        <end position="81"/>
    </location>
</feature>
<dbReference type="InterPro" id="IPR056685">
    <property type="entry name" value="DUF7783"/>
</dbReference>
<dbReference type="PROSITE" id="PS00720">
    <property type="entry name" value="RASGEF"/>
    <property type="match status" value="1"/>
</dbReference>
<protein>
    <submittedName>
        <fullName evidence="9">Ras GEF</fullName>
    </submittedName>
</protein>